<keyword evidence="2" id="KW-1185">Reference proteome</keyword>
<dbReference type="EMBL" id="MU273538">
    <property type="protein sequence ID" value="KAI0032686.1"/>
    <property type="molecule type" value="Genomic_DNA"/>
</dbReference>
<organism evidence="1 2">
    <name type="scientific">Vararia minispora EC-137</name>
    <dbReference type="NCBI Taxonomy" id="1314806"/>
    <lineage>
        <taxon>Eukaryota</taxon>
        <taxon>Fungi</taxon>
        <taxon>Dikarya</taxon>
        <taxon>Basidiomycota</taxon>
        <taxon>Agaricomycotina</taxon>
        <taxon>Agaricomycetes</taxon>
        <taxon>Russulales</taxon>
        <taxon>Lachnocladiaceae</taxon>
        <taxon>Vararia</taxon>
    </lineage>
</organism>
<gene>
    <name evidence="1" type="ORF">K488DRAFT_49359</name>
</gene>
<protein>
    <submittedName>
        <fullName evidence="1">Uncharacterized protein</fullName>
    </submittedName>
</protein>
<name>A0ACB8QMR3_9AGAM</name>
<evidence type="ECO:0000313" key="1">
    <source>
        <dbReference type="EMBL" id="KAI0032686.1"/>
    </source>
</evidence>
<comment type="caution">
    <text evidence="1">The sequence shown here is derived from an EMBL/GenBank/DDBJ whole genome shotgun (WGS) entry which is preliminary data.</text>
</comment>
<accession>A0ACB8QMR3</accession>
<evidence type="ECO:0000313" key="2">
    <source>
        <dbReference type="Proteomes" id="UP000814128"/>
    </source>
</evidence>
<dbReference type="Proteomes" id="UP000814128">
    <property type="component" value="Unassembled WGS sequence"/>
</dbReference>
<reference evidence="1" key="1">
    <citation type="submission" date="2021-02" db="EMBL/GenBank/DDBJ databases">
        <authorList>
            <consortium name="DOE Joint Genome Institute"/>
            <person name="Ahrendt S."/>
            <person name="Looney B.P."/>
            <person name="Miyauchi S."/>
            <person name="Morin E."/>
            <person name="Drula E."/>
            <person name="Courty P.E."/>
            <person name="Chicoki N."/>
            <person name="Fauchery L."/>
            <person name="Kohler A."/>
            <person name="Kuo A."/>
            <person name="Labutti K."/>
            <person name="Pangilinan J."/>
            <person name="Lipzen A."/>
            <person name="Riley R."/>
            <person name="Andreopoulos W."/>
            <person name="He G."/>
            <person name="Johnson J."/>
            <person name="Barry K.W."/>
            <person name="Grigoriev I.V."/>
            <person name="Nagy L."/>
            <person name="Hibbett D."/>
            <person name="Henrissat B."/>
            <person name="Matheny P.B."/>
            <person name="Labbe J."/>
            <person name="Martin F."/>
        </authorList>
    </citation>
    <scope>NUCLEOTIDE SEQUENCE</scope>
    <source>
        <strain evidence="1">EC-137</strain>
    </source>
</reference>
<sequence>MGNTSSVVAQMFPPKPTWGVENIPDLSGKVTIVTGGNTGIGKETAKALLSHGAKVYIASRTVEKTKAAIEDLKQATGREAIFLQLDLSDLVSVKKAAEVFLRHESMLHILFNNACVCLLDFASSLTREL</sequence>
<reference evidence="1" key="2">
    <citation type="journal article" date="2022" name="New Phytol.">
        <title>Evolutionary transition to the ectomycorrhizal habit in the genomes of a hyperdiverse lineage of mushroom-forming fungi.</title>
        <authorList>
            <person name="Looney B."/>
            <person name="Miyauchi S."/>
            <person name="Morin E."/>
            <person name="Drula E."/>
            <person name="Courty P.E."/>
            <person name="Kohler A."/>
            <person name="Kuo A."/>
            <person name="LaButti K."/>
            <person name="Pangilinan J."/>
            <person name="Lipzen A."/>
            <person name="Riley R."/>
            <person name="Andreopoulos W."/>
            <person name="He G."/>
            <person name="Johnson J."/>
            <person name="Nolan M."/>
            <person name="Tritt A."/>
            <person name="Barry K.W."/>
            <person name="Grigoriev I.V."/>
            <person name="Nagy L.G."/>
            <person name="Hibbett D."/>
            <person name="Henrissat B."/>
            <person name="Matheny P.B."/>
            <person name="Labbe J."/>
            <person name="Martin F.M."/>
        </authorList>
    </citation>
    <scope>NUCLEOTIDE SEQUENCE</scope>
    <source>
        <strain evidence="1">EC-137</strain>
    </source>
</reference>
<proteinExistence type="predicted"/>